<evidence type="ECO:0000313" key="2">
    <source>
        <dbReference type="Proteomes" id="UP000305778"/>
    </source>
</evidence>
<dbReference type="Proteomes" id="UP000305778">
    <property type="component" value="Unassembled WGS sequence"/>
</dbReference>
<comment type="caution">
    <text evidence="1">The sequence shown here is derived from an EMBL/GenBank/DDBJ whole genome shotgun (WGS) entry which is preliminary data.</text>
</comment>
<accession>A0A4U0RZI8</accession>
<name>A0A4U0RZI8_9ACTN</name>
<dbReference type="AlphaFoldDB" id="A0A4U0RZI8"/>
<gene>
    <name evidence="1" type="ORF">FCI23_40995</name>
</gene>
<sequence>MTHDDTLSQFEIGTDPFTAKELAAISDYRKAINGVGDLVEGIEPKDLIRLGPGLDATGVRYLLAEMADGLNRWYLALDKALAELLTCTAGSTGHSVAAKRFLKFESSVYHQTRQAFEYAVTVFLLGRDNGPTGNYPPATFTVDLARQSLLGYS</sequence>
<protein>
    <submittedName>
        <fullName evidence="1">Uncharacterized protein</fullName>
    </submittedName>
</protein>
<dbReference type="OrthoDB" id="4243274at2"/>
<dbReference type="EMBL" id="SUMC01000075">
    <property type="protein sequence ID" value="TKA01168.1"/>
    <property type="molecule type" value="Genomic_DNA"/>
</dbReference>
<evidence type="ECO:0000313" key="1">
    <source>
        <dbReference type="EMBL" id="TKA01168.1"/>
    </source>
</evidence>
<reference evidence="1 2" key="1">
    <citation type="submission" date="2019-04" db="EMBL/GenBank/DDBJ databases">
        <title>Streptomyces oryziradicis sp. nov., a novel actinomycete isolated from rhizosphere soil of rice (Oryza sativa L.).</title>
        <authorList>
            <person name="Li C."/>
        </authorList>
    </citation>
    <scope>NUCLEOTIDE SEQUENCE [LARGE SCALE GENOMIC DNA]</scope>
    <source>
        <strain evidence="1 2">NEAU-C40</strain>
    </source>
</reference>
<organism evidence="1 2">
    <name type="scientific">Actinacidiphila oryziradicis</name>
    <dbReference type="NCBI Taxonomy" id="2571141"/>
    <lineage>
        <taxon>Bacteria</taxon>
        <taxon>Bacillati</taxon>
        <taxon>Actinomycetota</taxon>
        <taxon>Actinomycetes</taxon>
        <taxon>Kitasatosporales</taxon>
        <taxon>Streptomycetaceae</taxon>
        <taxon>Actinacidiphila</taxon>
    </lineage>
</organism>
<keyword evidence="2" id="KW-1185">Reference proteome</keyword>
<proteinExistence type="predicted"/>
<dbReference type="RefSeq" id="WP_136729211.1">
    <property type="nucleotide sequence ID" value="NZ_SUMC01000075.1"/>
</dbReference>